<dbReference type="Gene3D" id="3.30.1200.10">
    <property type="entry name" value="YggU-like"/>
    <property type="match status" value="1"/>
</dbReference>
<name>A0A3B4VG85_SERDU</name>
<dbReference type="HAMAP" id="MF_00634">
    <property type="entry name" value="UPF0235"/>
    <property type="match status" value="1"/>
</dbReference>
<dbReference type="SMART" id="SM01152">
    <property type="entry name" value="DUF167"/>
    <property type="match status" value="1"/>
</dbReference>
<dbReference type="NCBIfam" id="TIGR00251">
    <property type="entry name" value="DUF167 family protein"/>
    <property type="match status" value="1"/>
</dbReference>
<proteinExistence type="inferred from homology"/>
<accession>A0A3B4VG85</accession>
<feature type="compositionally biased region" description="Low complexity" evidence="2">
    <location>
        <begin position="87"/>
        <end position="104"/>
    </location>
</feature>
<comment type="similarity">
    <text evidence="1">Belongs to the UPF0235 family.</text>
</comment>
<sequence length="200" mass="21295">MISTSVRSKLGANRLTGSRWMFSRSGSAVTGVFIGLFKRVQPLNRLSDLRCPVTAPPLPRSSPRPGVIGTRRYSTNRQMPRKEKAVKAQQAAGGAAEPEAPGPVARDKSGTVTITVHAKPGSKHSGITEVSAEAVGVAIAAPPTDGEANTELIRFLAEVLDLKKSHVSLDKGSRSRDKLIRVDSSLGPEEVLRRLRQAAG</sequence>
<dbReference type="GeneTree" id="ENSGT00940000164795"/>
<dbReference type="PANTHER" id="PTHR13420">
    <property type="entry name" value="UPF0235 PROTEIN C15ORF40"/>
    <property type="match status" value="1"/>
</dbReference>
<evidence type="ECO:0000313" key="4">
    <source>
        <dbReference type="Proteomes" id="UP000261420"/>
    </source>
</evidence>
<evidence type="ECO:0000256" key="2">
    <source>
        <dbReference type="SAM" id="MobiDB-lite"/>
    </source>
</evidence>
<dbReference type="OMA" id="IRCFKQI"/>
<reference evidence="3" key="1">
    <citation type="submission" date="2025-08" db="UniProtKB">
        <authorList>
            <consortium name="Ensembl"/>
        </authorList>
    </citation>
    <scope>IDENTIFICATION</scope>
</reference>
<dbReference type="GO" id="GO:0005737">
    <property type="term" value="C:cytoplasm"/>
    <property type="evidence" value="ECO:0007669"/>
    <property type="project" value="TreeGrafter"/>
</dbReference>
<reference evidence="3" key="2">
    <citation type="submission" date="2025-09" db="UniProtKB">
        <authorList>
            <consortium name="Ensembl"/>
        </authorList>
    </citation>
    <scope>IDENTIFICATION</scope>
</reference>
<dbReference type="InterPro" id="IPR036591">
    <property type="entry name" value="YggU-like_sf"/>
</dbReference>
<dbReference type="AlphaFoldDB" id="A0A3B4VG85"/>
<protein>
    <submittedName>
        <fullName evidence="3">Zgc:193812</fullName>
    </submittedName>
</protein>
<evidence type="ECO:0000313" key="3">
    <source>
        <dbReference type="Ensembl" id="ENSSDUP00000029634.1"/>
    </source>
</evidence>
<dbReference type="STRING" id="41447.ENSSDUP00000029634"/>
<evidence type="ECO:0000256" key="1">
    <source>
        <dbReference type="ARBA" id="ARBA00010364"/>
    </source>
</evidence>
<dbReference type="InterPro" id="IPR003746">
    <property type="entry name" value="DUF167"/>
</dbReference>
<organism evidence="3 4">
    <name type="scientific">Seriola dumerili</name>
    <name type="common">Greater amberjack</name>
    <name type="synonym">Caranx dumerili</name>
    <dbReference type="NCBI Taxonomy" id="41447"/>
    <lineage>
        <taxon>Eukaryota</taxon>
        <taxon>Metazoa</taxon>
        <taxon>Chordata</taxon>
        <taxon>Craniata</taxon>
        <taxon>Vertebrata</taxon>
        <taxon>Euteleostomi</taxon>
        <taxon>Actinopterygii</taxon>
        <taxon>Neopterygii</taxon>
        <taxon>Teleostei</taxon>
        <taxon>Neoteleostei</taxon>
        <taxon>Acanthomorphata</taxon>
        <taxon>Carangaria</taxon>
        <taxon>Carangiformes</taxon>
        <taxon>Carangidae</taxon>
        <taxon>Seriola</taxon>
    </lineage>
</organism>
<feature type="region of interest" description="Disordered" evidence="2">
    <location>
        <begin position="76"/>
        <end position="107"/>
    </location>
</feature>
<dbReference type="Pfam" id="PF02594">
    <property type="entry name" value="DUF167"/>
    <property type="match status" value="1"/>
</dbReference>
<dbReference type="Proteomes" id="UP000261420">
    <property type="component" value="Unplaced"/>
</dbReference>
<dbReference type="PANTHER" id="PTHR13420:SF7">
    <property type="entry name" value="UPF0235 PROTEIN C15ORF40"/>
    <property type="match status" value="1"/>
</dbReference>
<dbReference type="Ensembl" id="ENSSDUT00000030138.1">
    <property type="protein sequence ID" value="ENSSDUP00000029634.1"/>
    <property type="gene ID" value="ENSSDUG00000021365.1"/>
</dbReference>
<keyword evidence="4" id="KW-1185">Reference proteome</keyword>
<dbReference type="SUPFAM" id="SSF69786">
    <property type="entry name" value="YggU-like"/>
    <property type="match status" value="1"/>
</dbReference>